<organism evidence="2 3">
    <name type="scientific">Streptosporangium becharense</name>
    <dbReference type="NCBI Taxonomy" id="1816182"/>
    <lineage>
        <taxon>Bacteria</taxon>
        <taxon>Bacillati</taxon>
        <taxon>Actinomycetota</taxon>
        <taxon>Actinomycetes</taxon>
        <taxon>Streptosporangiales</taxon>
        <taxon>Streptosporangiaceae</taxon>
        <taxon>Streptosporangium</taxon>
    </lineage>
</organism>
<dbReference type="InterPro" id="IPR004919">
    <property type="entry name" value="GmrSD_N"/>
</dbReference>
<dbReference type="PANTHER" id="PTHR37292:SF2">
    <property type="entry name" value="DUF262 DOMAIN-CONTAINING PROTEIN"/>
    <property type="match status" value="1"/>
</dbReference>
<dbReference type="EMBL" id="JACHMP010000001">
    <property type="protein sequence ID" value="MBB5820068.1"/>
    <property type="molecule type" value="Genomic_DNA"/>
</dbReference>
<feature type="domain" description="GmrSD restriction endonucleases N-terminal" evidence="1">
    <location>
        <begin position="26"/>
        <end position="212"/>
    </location>
</feature>
<protein>
    <recommendedName>
        <fullName evidence="1">GmrSD restriction endonucleases N-terminal domain-containing protein</fullName>
    </recommendedName>
</protein>
<evidence type="ECO:0000313" key="2">
    <source>
        <dbReference type="EMBL" id="MBB5820068.1"/>
    </source>
</evidence>
<dbReference type="Proteomes" id="UP000540685">
    <property type="component" value="Unassembled WGS sequence"/>
</dbReference>
<proteinExistence type="predicted"/>
<dbReference type="PANTHER" id="PTHR37292">
    <property type="entry name" value="VNG6097C"/>
    <property type="match status" value="1"/>
</dbReference>
<reference evidence="2 3" key="1">
    <citation type="submission" date="2020-08" db="EMBL/GenBank/DDBJ databases">
        <title>Sequencing the genomes of 1000 actinobacteria strains.</title>
        <authorList>
            <person name="Klenk H.-P."/>
        </authorList>
    </citation>
    <scope>NUCLEOTIDE SEQUENCE [LARGE SCALE GENOMIC DNA]</scope>
    <source>
        <strain evidence="2 3">DSM 46887</strain>
    </source>
</reference>
<keyword evidence="3" id="KW-1185">Reference proteome</keyword>
<evidence type="ECO:0000259" key="1">
    <source>
        <dbReference type="Pfam" id="PF03235"/>
    </source>
</evidence>
<name>A0A7W9IG72_9ACTN</name>
<sequence>MTMVTRPRVSQTSPVELVSWVLSGRIRFPSFQRSYRWEHEDVTKLFDSVLRGHPIGTLIIWRHPADTDTLRLGPLTIAAEARPDAFWVVDGQQRVISLVGALTAPPETADPRFRIFFDLRENEFVSADRHRQVPEHWFPLPAAMSTAETLAWQRKRPRLTDAELTRCFTVMTAIRDYPIAMYVIEGDDNMGHYTQIFQRINSSGVSLRRDEIDHARRAVSDQADGSDLAMLGSVARRLGFGTIPTRVLAQSILATREDRSRRASLAALSDDERREAVQTAAQALGDAVDFLREEAAIPHVRLLPYPVFLPVLVRFTALFGPPEGRVAELLRRWIWRGSALGMAPRGSTATLRKYSETVKGDPAASVDRLLGMLPPYTTWRPDLNATRLDEAQTKVNLLGMLSRHPRILVQPRGGDDLVGTVADPQGLMEQAGGPLFPITANRGALYETMANRLIHTRDVSVGDIRRALSHEELDPEVLQSHFIDDRGLDLWRRGEKGEFVTHRAALVRTAIAEHVQENALFGFPDGPDPTTLRIPET</sequence>
<accession>A0A7W9IG72</accession>
<dbReference type="RefSeq" id="WP_184537371.1">
    <property type="nucleotide sequence ID" value="NZ_JACHMP010000001.1"/>
</dbReference>
<dbReference type="AlphaFoldDB" id="A0A7W9IG72"/>
<comment type="caution">
    <text evidence="2">The sequence shown here is derived from an EMBL/GenBank/DDBJ whole genome shotgun (WGS) entry which is preliminary data.</text>
</comment>
<gene>
    <name evidence="2" type="ORF">F4562_003130</name>
</gene>
<evidence type="ECO:0000313" key="3">
    <source>
        <dbReference type="Proteomes" id="UP000540685"/>
    </source>
</evidence>
<dbReference type="Pfam" id="PF03235">
    <property type="entry name" value="GmrSD_N"/>
    <property type="match status" value="1"/>
</dbReference>